<feature type="domain" description="DUF7733" evidence="3">
    <location>
        <begin position="32"/>
        <end position="223"/>
    </location>
</feature>
<dbReference type="Proteomes" id="UP001605036">
    <property type="component" value="Unassembled WGS sequence"/>
</dbReference>
<sequence length="232" mass="26765">MGMDERSSDDAPASNERKNPNTRSSRSVLICKHMVLVSCTLIFLAAGWVPREDILFAIFTSIYIEFMNRKIFPAVSSSLFPGMFRGRIFKVYLQSAFVLGMILPLVYVIGAFVQGDLTAVKEAVPSLFLILVQTHSEFYTYLRPKYSLMIRALVPIMYNTRRIFTIWRWTLFLFSSEAVDSAFSSEGWNRFGQVVAVIQVILWNYNLFAFLLPIFLPGMIRQYHEVEQKVLR</sequence>
<dbReference type="AlphaFoldDB" id="A0ABD1YLJ6"/>
<evidence type="ECO:0000313" key="5">
    <source>
        <dbReference type="Proteomes" id="UP001605036"/>
    </source>
</evidence>
<accession>A0ABD1YLJ6</accession>
<evidence type="ECO:0000259" key="3">
    <source>
        <dbReference type="Pfam" id="PF24867"/>
    </source>
</evidence>
<keyword evidence="2" id="KW-0812">Transmembrane</keyword>
<dbReference type="EMBL" id="JBHFFA010000004">
    <property type="protein sequence ID" value="KAL2631651.1"/>
    <property type="molecule type" value="Genomic_DNA"/>
</dbReference>
<dbReference type="PANTHER" id="PTHR33829:SF2">
    <property type="entry name" value="OS04G0386700 PROTEIN"/>
    <property type="match status" value="1"/>
</dbReference>
<dbReference type="Pfam" id="PF24867">
    <property type="entry name" value="DUF7733"/>
    <property type="match status" value="1"/>
</dbReference>
<gene>
    <name evidence="4" type="ORF">R1flu_016337</name>
</gene>
<comment type="caution">
    <text evidence="4">The sequence shown here is derived from an EMBL/GenBank/DDBJ whole genome shotgun (WGS) entry which is preliminary data.</text>
</comment>
<feature type="transmembrane region" description="Helical" evidence="2">
    <location>
        <begin position="27"/>
        <end position="48"/>
    </location>
</feature>
<keyword evidence="2" id="KW-1133">Transmembrane helix</keyword>
<feature type="transmembrane region" description="Helical" evidence="2">
    <location>
        <begin position="191"/>
        <end position="216"/>
    </location>
</feature>
<keyword evidence="5" id="KW-1185">Reference proteome</keyword>
<evidence type="ECO:0000256" key="2">
    <source>
        <dbReference type="SAM" id="Phobius"/>
    </source>
</evidence>
<proteinExistence type="predicted"/>
<feature type="transmembrane region" description="Helical" evidence="2">
    <location>
        <begin position="91"/>
        <end position="112"/>
    </location>
</feature>
<dbReference type="PANTHER" id="PTHR33829">
    <property type="entry name" value="OSJNBA0044M19.10 PROTEIN"/>
    <property type="match status" value="1"/>
</dbReference>
<organism evidence="4 5">
    <name type="scientific">Riccia fluitans</name>
    <dbReference type="NCBI Taxonomy" id="41844"/>
    <lineage>
        <taxon>Eukaryota</taxon>
        <taxon>Viridiplantae</taxon>
        <taxon>Streptophyta</taxon>
        <taxon>Embryophyta</taxon>
        <taxon>Marchantiophyta</taxon>
        <taxon>Marchantiopsida</taxon>
        <taxon>Marchantiidae</taxon>
        <taxon>Marchantiales</taxon>
        <taxon>Ricciaceae</taxon>
        <taxon>Riccia</taxon>
    </lineage>
</organism>
<keyword evidence="2" id="KW-0472">Membrane</keyword>
<feature type="compositionally biased region" description="Basic and acidic residues" evidence="1">
    <location>
        <begin position="1"/>
        <end position="19"/>
    </location>
</feature>
<evidence type="ECO:0000256" key="1">
    <source>
        <dbReference type="SAM" id="MobiDB-lite"/>
    </source>
</evidence>
<evidence type="ECO:0000313" key="4">
    <source>
        <dbReference type="EMBL" id="KAL2631651.1"/>
    </source>
</evidence>
<reference evidence="4 5" key="1">
    <citation type="submission" date="2024-09" db="EMBL/GenBank/DDBJ databases">
        <title>Chromosome-scale assembly of Riccia fluitans.</title>
        <authorList>
            <person name="Paukszto L."/>
            <person name="Sawicki J."/>
            <person name="Karawczyk K."/>
            <person name="Piernik-Szablinska J."/>
            <person name="Szczecinska M."/>
            <person name="Mazdziarz M."/>
        </authorList>
    </citation>
    <scope>NUCLEOTIDE SEQUENCE [LARGE SCALE GENOMIC DNA]</scope>
    <source>
        <strain evidence="4">Rf_01</strain>
        <tissue evidence="4">Aerial parts of the thallus</tissue>
    </source>
</reference>
<protein>
    <recommendedName>
        <fullName evidence="3">DUF7733 domain-containing protein</fullName>
    </recommendedName>
</protein>
<name>A0ABD1YLJ6_9MARC</name>
<dbReference type="InterPro" id="IPR056635">
    <property type="entry name" value="DUF7733"/>
</dbReference>
<feature type="region of interest" description="Disordered" evidence="1">
    <location>
        <begin position="1"/>
        <end position="22"/>
    </location>
</feature>